<sequence>METIPLRKSILIVCEGQTEKLYFESFPVLGLKVEAIDLGGQSKTKLVDSTQKILESSEYEYDEVWCVFDMDFKNGANQYADFDNAIEKAIVLSYNVAYSNDSFELWFYLHYNKIEAQQLRAFYYEQLSQKLGINYEREGKKYAFCKKLYSILLNDGNASQERAIKNGIELYENQKYLVYHKQNPVTTVYKLVQTLNENIRK</sequence>
<keyword evidence="2" id="KW-1185">Reference proteome</keyword>
<dbReference type="Proteomes" id="UP000488936">
    <property type="component" value="Unassembled WGS sequence"/>
</dbReference>
<reference evidence="1 2" key="1">
    <citation type="journal article" date="2006" name="Int. J. Syst. Evol. Microbiol.">
        <title>Myroides pelagicus sp. nov., isolated from seawater in Thailand.</title>
        <authorList>
            <person name="Yoon J."/>
            <person name="Maneerat S."/>
            <person name="Kawai F."/>
            <person name="Yokota A."/>
        </authorList>
    </citation>
    <scope>NUCLEOTIDE SEQUENCE [LARGE SCALE GENOMIC DNA]</scope>
    <source>
        <strain evidence="1 2">SM1T</strain>
    </source>
</reference>
<name>A0A7K1GPT8_9FLAO</name>
<comment type="caution">
    <text evidence="1">The sequence shown here is derived from an EMBL/GenBank/DDBJ whole genome shotgun (WGS) entry which is preliminary data.</text>
</comment>
<proteinExistence type="predicted"/>
<evidence type="ECO:0000313" key="2">
    <source>
        <dbReference type="Proteomes" id="UP000488936"/>
    </source>
</evidence>
<gene>
    <name evidence="1" type="ORF">GJV77_12920</name>
</gene>
<protein>
    <submittedName>
        <fullName evidence="1">RloB domain-containing protein</fullName>
    </submittedName>
</protein>
<dbReference type="AlphaFoldDB" id="A0A7K1GPT8"/>
<dbReference type="Pfam" id="PF13707">
    <property type="entry name" value="RloB"/>
    <property type="match status" value="1"/>
</dbReference>
<evidence type="ECO:0000313" key="1">
    <source>
        <dbReference type="EMBL" id="MTH30788.1"/>
    </source>
</evidence>
<dbReference type="InterPro" id="IPR025591">
    <property type="entry name" value="RloB"/>
</dbReference>
<dbReference type="EMBL" id="WMJY01000040">
    <property type="protein sequence ID" value="MTH30788.1"/>
    <property type="molecule type" value="Genomic_DNA"/>
</dbReference>
<organism evidence="1 2">
    <name type="scientific">Myroides pelagicus</name>
    <dbReference type="NCBI Taxonomy" id="270914"/>
    <lineage>
        <taxon>Bacteria</taxon>
        <taxon>Pseudomonadati</taxon>
        <taxon>Bacteroidota</taxon>
        <taxon>Flavobacteriia</taxon>
        <taxon>Flavobacteriales</taxon>
        <taxon>Flavobacteriaceae</taxon>
        <taxon>Myroides</taxon>
    </lineage>
</organism>
<accession>A0A7K1GPT8</accession>